<dbReference type="InterPro" id="IPR013969">
    <property type="entry name" value="Oligosacch_biosynth_Alg14"/>
</dbReference>
<dbReference type="GO" id="GO:0043541">
    <property type="term" value="C:UDP-N-acetylglucosamine transferase complex"/>
    <property type="evidence" value="ECO:0007669"/>
    <property type="project" value="TreeGrafter"/>
</dbReference>
<protein>
    <recommendedName>
        <fullName evidence="5 11">UDP-N-acetylglucosamine transferase subunit ALG14</fullName>
    </recommendedName>
    <alternativeName>
        <fullName evidence="10 11">Asparagine-linked glycosylation protein 14</fullName>
    </alternativeName>
</protein>
<sequence>MITTAAALTAILVITAFIGSFVAVVAHFVRSWTSIILTLFAGFISASIYITTRHIQVSHARRAASWPRPPFKPKNSTQSEHEYYLFVLGSGGHTKEMLMMMDDGCPDHLCNSHRRYLISGGDRMSENHLEDYEAELKATSANLGTYDKHTVTRARRVHQPLWSTPWTSLLSIIDILPVLLSPPRNEVGRALRFPSIIYSNGPATGFFVALAVHFLKVLGVVPDDKMKFVYIESWARITTLSWTGKLLYYTGIADAFYVQHGNVAARYEVPNAGEMVLNSRRAEPIT</sequence>
<feature type="transmembrane region" description="Helical" evidence="11">
    <location>
        <begin position="200"/>
        <end position="221"/>
    </location>
</feature>
<evidence type="ECO:0000256" key="10">
    <source>
        <dbReference type="ARBA" id="ARBA00032062"/>
    </source>
</evidence>
<comment type="subunit">
    <text evidence="4 11">Heterodimer with ALG13 to form a functional enzyme.</text>
</comment>
<dbReference type="GO" id="GO:0006488">
    <property type="term" value="P:dolichol-linked oligosaccharide biosynthetic process"/>
    <property type="evidence" value="ECO:0007669"/>
    <property type="project" value="InterPro"/>
</dbReference>
<evidence type="ECO:0000256" key="6">
    <source>
        <dbReference type="ARBA" id="ARBA00022692"/>
    </source>
</evidence>
<comment type="caution">
    <text evidence="12">The sequence shown here is derived from an EMBL/GenBank/DDBJ whole genome shotgun (WGS) entry which is preliminary data.</text>
</comment>
<keyword evidence="6 11" id="KW-0812">Transmembrane</keyword>
<evidence type="ECO:0000313" key="13">
    <source>
        <dbReference type="Proteomes" id="UP001251528"/>
    </source>
</evidence>
<accession>A0AAJ0CGF3</accession>
<dbReference type="AlphaFoldDB" id="A0AAJ0CGF3"/>
<keyword evidence="8 11" id="KW-1133">Transmembrane helix</keyword>
<dbReference type="EMBL" id="JASWJB010000256">
    <property type="protein sequence ID" value="KAK2592610.1"/>
    <property type="molecule type" value="Genomic_DNA"/>
</dbReference>
<comment type="subcellular location">
    <subcellularLocation>
        <location evidence="1 11">Endoplasmic reticulum membrane</location>
        <topology evidence="1 11">Single-pass membrane protein</topology>
    </subcellularLocation>
    <subcellularLocation>
        <location evidence="2">Nucleus membrane</location>
        <topology evidence="2">Single-pass membrane protein</topology>
    </subcellularLocation>
</comment>
<keyword evidence="9 11" id="KW-0472">Membrane</keyword>
<evidence type="ECO:0000256" key="3">
    <source>
        <dbReference type="ARBA" id="ARBA00009731"/>
    </source>
</evidence>
<keyword evidence="7 11" id="KW-0256">Endoplasmic reticulum</keyword>
<dbReference type="Proteomes" id="UP001251528">
    <property type="component" value="Unassembled WGS sequence"/>
</dbReference>
<dbReference type="PANTHER" id="PTHR12154:SF4">
    <property type="entry name" value="UDP-N-ACETYLGLUCOSAMINE TRANSFERASE SUBUNIT ALG14 HOMOLOG"/>
    <property type="match status" value="1"/>
</dbReference>
<evidence type="ECO:0000256" key="1">
    <source>
        <dbReference type="ARBA" id="ARBA00004389"/>
    </source>
</evidence>
<evidence type="ECO:0000256" key="2">
    <source>
        <dbReference type="ARBA" id="ARBA00004590"/>
    </source>
</evidence>
<keyword evidence="12" id="KW-0808">Transferase</keyword>
<evidence type="ECO:0000256" key="8">
    <source>
        <dbReference type="ARBA" id="ARBA00022989"/>
    </source>
</evidence>
<proteinExistence type="inferred from homology"/>
<feature type="transmembrane region" description="Helical" evidence="11">
    <location>
        <begin position="7"/>
        <end position="29"/>
    </location>
</feature>
<feature type="transmembrane region" description="Helical" evidence="11">
    <location>
        <begin position="35"/>
        <end position="52"/>
    </location>
</feature>
<keyword evidence="13" id="KW-1185">Reference proteome</keyword>
<name>A0AAJ0CGF3_9HYPO</name>
<organism evidence="12 13">
    <name type="scientific">Conoideocrella luteorostrata</name>
    <dbReference type="NCBI Taxonomy" id="1105319"/>
    <lineage>
        <taxon>Eukaryota</taxon>
        <taxon>Fungi</taxon>
        <taxon>Dikarya</taxon>
        <taxon>Ascomycota</taxon>
        <taxon>Pezizomycotina</taxon>
        <taxon>Sordariomycetes</taxon>
        <taxon>Hypocreomycetidae</taxon>
        <taxon>Hypocreales</taxon>
        <taxon>Clavicipitaceae</taxon>
        <taxon>Conoideocrella</taxon>
    </lineage>
</organism>
<evidence type="ECO:0000256" key="11">
    <source>
        <dbReference type="RuleBase" id="RU362127"/>
    </source>
</evidence>
<gene>
    <name evidence="11 12" type="primary">ALG14</name>
    <name evidence="12" type="ORF">QQS21_009675</name>
</gene>
<dbReference type="GO" id="GO:0031965">
    <property type="term" value="C:nuclear membrane"/>
    <property type="evidence" value="ECO:0007669"/>
    <property type="project" value="UniProtKB-SubCell"/>
</dbReference>
<dbReference type="Pfam" id="PF08660">
    <property type="entry name" value="Alg14"/>
    <property type="match status" value="1"/>
</dbReference>
<evidence type="ECO:0000256" key="9">
    <source>
        <dbReference type="ARBA" id="ARBA00023136"/>
    </source>
</evidence>
<reference evidence="12" key="1">
    <citation type="submission" date="2023-06" db="EMBL/GenBank/DDBJ databases">
        <title>Conoideocrella luteorostrata (Hypocreales: Clavicipitaceae), a potential biocontrol fungus for elongate hemlock scale in United States Christmas tree production areas.</title>
        <authorList>
            <person name="Barrett H."/>
            <person name="Lovett B."/>
            <person name="Macias A.M."/>
            <person name="Stajich J.E."/>
            <person name="Kasson M.T."/>
        </authorList>
    </citation>
    <scope>NUCLEOTIDE SEQUENCE</scope>
    <source>
        <strain evidence="12">ARSEF 14590</strain>
    </source>
</reference>
<comment type="similarity">
    <text evidence="3 11">Belongs to the ALG14 family.</text>
</comment>
<evidence type="ECO:0000256" key="5">
    <source>
        <dbReference type="ARBA" id="ARBA00017467"/>
    </source>
</evidence>
<comment type="caution">
    <text evidence="11">Lacks conserved residue(s) required for the propagation of feature annotation.</text>
</comment>
<comment type="function">
    <text evidence="11">Involved in protein N-glycosylation. Essential for the second step of the dolichol-linked oligosaccharide pathway. Anchors the catalytic subunit ALG13 to the ER.</text>
</comment>
<dbReference type="GO" id="GO:0004577">
    <property type="term" value="F:N-acetylglucosaminyldiphosphodolichol N-acetylglucosaminyltransferase activity"/>
    <property type="evidence" value="ECO:0007669"/>
    <property type="project" value="TreeGrafter"/>
</dbReference>
<evidence type="ECO:0000313" key="12">
    <source>
        <dbReference type="EMBL" id="KAK2592610.1"/>
    </source>
</evidence>
<evidence type="ECO:0000256" key="7">
    <source>
        <dbReference type="ARBA" id="ARBA00022824"/>
    </source>
</evidence>
<dbReference type="PANTHER" id="PTHR12154">
    <property type="entry name" value="GLYCOSYL TRANSFERASE-RELATED"/>
    <property type="match status" value="1"/>
</dbReference>
<feature type="transmembrane region" description="Helical" evidence="11">
    <location>
        <begin position="161"/>
        <end position="180"/>
    </location>
</feature>
<evidence type="ECO:0000256" key="4">
    <source>
        <dbReference type="ARBA" id="ARBA00011335"/>
    </source>
</evidence>
<keyword evidence="12" id="KW-0328">Glycosyltransferase</keyword>